<feature type="domain" description="Sulfatase N-terminal" evidence="5">
    <location>
        <begin position="27"/>
        <end position="344"/>
    </location>
</feature>
<evidence type="ECO:0000256" key="3">
    <source>
        <dbReference type="SAM" id="MobiDB-lite"/>
    </source>
</evidence>
<name>A0A517ZAG5_9PLAN</name>
<proteinExistence type="inferred from homology"/>
<accession>A0A517ZAG5</accession>
<sequence precursor="true">MSRLILPLFCFAAMLLPATQAGADRPPNLILIMADDLGYGDISPYDGWIETPQLERLAAGGVRLTDFHSSGNVCSPTRAGLMTGRYQQRAGIPGVVVADPKRAVHEDGLQPSEVTIAEVLKEAGYATAVFGKWHLGYYPKYNPIRHGFDRFNGYVSGNIDFFSHYDQSGNFDWWQQDRKQDEEGYVTHLIDRHANEFIKANAEQPFFLYLPHEAPHYPFQGPNDKPRRSEGNGRAADDKWSRPEMRERYRQMVVEMDRNIGNVLDTLEELNLEENTLVFFLSDNGAAGKYGDNTPLRGSKGSNWEGGHRVPAIVQWPGRIPAGTVRDDLTISLDVMPTFLAAAGTSVQEGHHLDGVNLLPMLTEGQSLPDRNLVWNGKAVRDGNWKLMLDGKGQKGVALYDLEKDLAESNNLADEHPERVKRMWQILEVWKQDVARDATQQPSGQ</sequence>
<protein>
    <submittedName>
        <fullName evidence="6">Arylsulfatase</fullName>
        <ecNumber evidence="6">3.1.6.1</ecNumber>
    </submittedName>
</protein>
<evidence type="ECO:0000256" key="4">
    <source>
        <dbReference type="SAM" id="SignalP"/>
    </source>
</evidence>
<dbReference type="PANTHER" id="PTHR42693">
    <property type="entry name" value="ARYLSULFATASE FAMILY MEMBER"/>
    <property type="match status" value="1"/>
</dbReference>
<evidence type="ECO:0000256" key="2">
    <source>
        <dbReference type="ARBA" id="ARBA00022801"/>
    </source>
</evidence>
<feature type="signal peptide" evidence="4">
    <location>
        <begin position="1"/>
        <end position="23"/>
    </location>
</feature>
<dbReference type="InterPro" id="IPR000917">
    <property type="entry name" value="Sulfatase_N"/>
</dbReference>
<dbReference type="Proteomes" id="UP000320496">
    <property type="component" value="Chromosome"/>
</dbReference>
<keyword evidence="7" id="KW-1185">Reference proteome</keyword>
<dbReference type="InterPro" id="IPR017850">
    <property type="entry name" value="Alkaline_phosphatase_core_sf"/>
</dbReference>
<feature type="chain" id="PRO_5021935297" evidence="4">
    <location>
        <begin position="24"/>
        <end position="445"/>
    </location>
</feature>
<dbReference type="SUPFAM" id="SSF53649">
    <property type="entry name" value="Alkaline phosphatase-like"/>
    <property type="match status" value="1"/>
</dbReference>
<feature type="region of interest" description="Disordered" evidence="3">
    <location>
        <begin position="218"/>
        <end position="240"/>
    </location>
</feature>
<dbReference type="Pfam" id="PF00884">
    <property type="entry name" value="Sulfatase"/>
    <property type="match status" value="1"/>
</dbReference>
<dbReference type="PANTHER" id="PTHR42693:SF53">
    <property type="entry name" value="ENDO-4-O-SULFATASE"/>
    <property type="match status" value="1"/>
</dbReference>
<evidence type="ECO:0000259" key="5">
    <source>
        <dbReference type="Pfam" id="PF00884"/>
    </source>
</evidence>
<dbReference type="GO" id="GO:0004065">
    <property type="term" value="F:arylsulfatase activity"/>
    <property type="evidence" value="ECO:0007669"/>
    <property type="project" value="UniProtKB-EC"/>
</dbReference>
<dbReference type="EMBL" id="CP036275">
    <property type="protein sequence ID" value="QDU39441.1"/>
    <property type="molecule type" value="Genomic_DNA"/>
</dbReference>
<dbReference type="KEGG" id="mri:Mal4_37860"/>
<dbReference type="InterPro" id="IPR050738">
    <property type="entry name" value="Sulfatase"/>
</dbReference>
<dbReference type="Gene3D" id="3.40.720.10">
    <property type="entry name" value="Alkaline Phosphatase, subunit A"/>
    <property type="match status" value="1"/>
</dbReference>
<gene>
    <name evidence="6" type="primary">atsA_47</name>
    <name evidence="6" type="ORF">Mal4_37860</name>
</gene>
<comment type="similarity">
    <text evidence="1">Belongs to the sulfatase family.</text>
</comment>
<evidence type="ECO:0000313" key="7">
    <source>
        <dbReference type="Proteomes" id="UP000320496"/>
    </source>
</evidence>
<dbReference type="EC" id="3.1.6.1" evidence="6"/>
<keyword evidence="2 6" id="KW-0378">Hydrolase</keyword>
<keyword evidence="4" id="KW-0732">Signal</keyword>
<evidence type="ECO:0000313" key="6">
    <source>
        <dbReference type="EMBL" id="QDU39441.1"/>
    </source>
</evidence>
<organism evidence="6 7">
    <name type="scientific">Maioricimonas rarisocia</name>
    <dbReference type="NCBI Taxonomy" id="2528026"/>
    <lineage>
        <taxon>Bacteria</taxon>
        <taxon>Pseudomonadati</taxon>
        <taxon>Planctomycetota</taxon>
        <taxon>Planctomycetia</taxon>
        <taxon>Planctomycetales</taxon>
        <taxon>Planctomycetaceae</taxon>
        <taxon>Maioricimonas</taxon>
    </lineage>
</organism>
<feature type="compositionally biased region" description="Basic and acidic residues" evidence="3">
    <location>
        <begin position="224"/>
        <end position="240"/>
    </location>
</feature>
<evidence type="ECO:0000256" key="1">
    <source>
        <dbReference type="ARBA" id="ARBA00008779"/>
    </source>
</evidence>
<dbReference type="RefSeq" id="WP_231746569.1">
    <property type="nucleotide sequence ID" value="NZ_CP036275.1"/>
</dbReference>
<dbReference type="Gene3D" id="3.30.1120.10">
    <property type="match status" value="1"/>
</dbReference>
<dbReference type="AlphaFoldDB" id="A0A517ZAG5"/>
<reference evidence="6 7" key="1">
    <citation type="submission" date="2019-02" db="EMBL/GenBank/DDBJ databases">
        <title>Deep-cultivation of Planctomycetes and their phenomic and genomic characterization uncovers novel biology.</title>
        <authorList>
            <person name="Wiegand S."/>
            <person name="Jogler M."/>
            <person name="Boedeker C."/>
            <person name="Pinto D."/>
            <person name="Vollmers J."/>
            <person name="Rivas-Marin E."/>
            <person name="Kohn T."/>
            <person name="Peeters S.H."/>
            <person name="Heuer A."/>
            <person name="Rast P."/>
            <person name="Oberbeckmann S."/>
            <person name="Bunk B."/>
            <person name="Jeske O."/>
            <person name="Meyerdierks A."/>
            <person name="Storesund J.E."/>
            <person name="Kallscheuer N."/>
            <person name="Luecker S."/>
            <person name="Lage O.M."/>
            <person name="Pohl T."/>
            <person name="Merkel B.J."/>
            <person name="Hornburger P."/>
            <person name="Mueller R.-W."/>
            <person name="Bruemmer F."/>
            <person name="Labrenz M."/>
            <person name="Spormann A.M."/>
            <person name="Op den Camp H."/>
            <person name="Overmann J."/>
            <person name="Amann R."/>
            <person name="Jetten M.S.M."/>
            <person name="Mascher T."/>
            <person name="Medema M.H."/>
            <person name="Devos D.P."/>
            <person name="Kaster A.-K."/>
            <person name="Ovreas L."/>
            <person name="Rohde M."/>
            <person name="Galperin M.Y."/>
            <person name="Jogler C."/>
        </authorList>
    </citation>
    <scope>NUCLEOTIDE SEQUENCE [LARGE SCALE GENOMIC DNA]</scope>
    <source>
        <strain evidence="6 7">Mal4</strain>
    </source>
</reference>